<dbReference type="Proteomes" id="UP000650081">
    <property type="component" value="Unassembled WGS sequence"/>
</dbReference>
<dbReference type="InterPro" id="IPR019734">
    <property type="entry name" value="TPR_rpt"/>
</dbReference>
<keyword evidence="4" id="KW-0802">TPR repeat</keyword>
<evidence type="ECO:0000256" key="5">
    <source>
        <dbReference type="ARBA" id="ARBA00038253"/>
    </source>
</evidence>
<dbReference type="RefSeq" id="WP_187464725.1">
    <property type="nucleotide sequence ID" value="NZ_JACSIT010000029.1"/>
</dbReference>
<dbReference type="SUPFAM" id="SSF48452">
    <property type="entry name" value="TPR-like"/>
    <property type="match status" value="1"/>
</dbReference>
<keyword evidence="3" id="KW-0677">Repeat</keyword>
<evidence type="ECO:0000256" key="3">
    <source>
        <dbReference type="ARBA" id="ARBA00022737"/>
    </source>
</evidence>
<comment type="similarity">
    <text evidence="5">Belongs to the Rap family.</text>
</comment>
<dbReference type="InterPro" id="IPR051476">
    <property type="entry name" value="Bac_ResReg_Asp_Phosphatase"/>
</dbReference>
<evidence type="ECO:0000256" key="6">
    <source>
        <dbReference type="SAM" id="Phobius"/>
    </source>
</evidence>
<dbReference type="PANTHER" id="PTHR46630:SF1">
    <property type="entry name" value="TETRATRICOPEPTIDE REPEAT PROTEIN 29"/>
    <property type="match status" value="1"/>
</dbReference>
<dbReference type="EMBL" id="JACSIT010000029">
    <property type="protein sequence ID" value="MBC6992581.1"/>
    <property type="molecule type" value="Genomic_DNA"/>
</dbReference>
<keyword evidence="6" id="KW-1133">Transmembrane helix</keyword>
<dbReference type="InterPro" id="IPR011990">
    <property type="entry name" value="TPR-like_helical_dom_sf"/>
</dbReference>
<organism evidence="7 8">
    <name type="scientific">Neolewinella lacunae</name>
    <dbReference type="NCBI Taxonomy" id="1517758"/>
    <lineage>
        <taxon>Bacteria</taxon>
        <taxon>Pseudomonadati</taxon>
        <taxon>Bacteroidota</taxon>
        <taxon>Saprospiria</taxon>
        <taxon>Saprospirales</taxon>
        <taxon>Lewinellaceae</taxon>
        <taxon>Neolewinella</taxon>
    </lineage>
</organism>
<proteinExistence type="inferred from homology"/>
<dbReference type="Gene3D" id="1.25.40.10">
    <property type="entry name" value="Tetratricopeptide repeat domain"/>
    <property type="match status" value="2"/>
</dbReference>
<evidence type="ECO:0000313" key="7">
    <source>
        <dbReference type="EMBL" id="MBC6992581.1"/>
    </source>
</evidence>
<evidence type="ECO:0000256" key="1">
    <source>
        <dbReference type="ARBA" id="ARBA00004496"/>
    </source>
</evidence>
<dbReference type="GO" id="GO:0005737">
    <property type="term" value="C:cytoplasm"/>
    <property type="evidence" value="ECO:0007669"/>
    <property type="project" value="UniProtKB-SubCell"/>
</dbReference>
<keyword evidence="2" id="KW-0963">Cytoplasm</keyword>
<protein>
    <submittedName>
        <fullName evidence="7">Tetratricopeptide repeat protein</fullName>
    </submittedName>
</protein>
<keyword evidence="6" id="KW-0472">Membrane</keyword>
<feature type="transmembrane region" description="Helical" evidence="6">
    <location>
        <begin position="397"/>
        <end position="417"/>
    </location>
</feature>
<evidence type="ECO:0000313" key="8">
    <source>
        <dbReference type="Proteomes" id="UP000650081"/>
    </source>
</evidence>
<gene>
    <name evidence="7" type="ORF">H9S92_00250</name>
</gene>
<evidence type="ECO:0000256" key="2">
    <source>
        <dbReference type="ARBA" id="ARBA00022490"/>
    </source>
</evidence>
<comment type="caution">
    <text evidence="7">The sequence shown here is derived from an EMBL/GenBank/DDBJ whole genome shotgun (WGS) entry which is preliminary data.</text>
</comment>
<accession>A0A923PIY8</accession>
<dbReference type="SMART" id="SM00028">
    <property type="entry name" value="TPR"/>
    <property type="match status" value="4"/>
</dbReference>
<evidence type="ECO:0000256" key="4">
    <source>
        <dbReference type="ARBA" id="ARBA00022803"/>
    </source>
</evidence>
<dbReference type="Pfam" id="PF13424">
    <property type="entry name" value="TPR_12"/>
    <property type="match status" value="1"/>
</dbReference>
<sequence>MSRAFTFFCFFLLLGICFGQGTKPDSLLSVFVNGQLPATERIQALIAYGESSYAREHPDSILHYYARAEDLIAAEGTEAEKRQINYFKGVALYRTARYVESLGVFKWVLEATKAAGDTVQYIKSLSYTANCHLTLSNFSIALEFYTEGLLQAEALGDKRFIESFRSSIGLVYLAQEEFEKAREYMIAALEYGRASADTANWIRGLTNMGVSYGDEGKFAKAVEYHLEAYALAKATGFNRNAGTILFNIGDSYLNLGDTAQAKGYFMEGLAVAETHQDRLTLARGTVMLAHLYRHVNADSADHYATQSLVLARRVGDQTILEDALRISYFLSEDQRDYKTALEFHKEWQQTKDSIYSEQNRKSLFENEAKYAYEKQKLLHQLAFEDQLAQQRLKARTASFTLLAVAVLLVILFVTILNHRQVRSAREKVKLQHELELVKERVAAQSVSVAGVRKELELDREALESFLGKPLGESSWNILCAIFENPSISNREIADKVFLSLEGVSSSLRRMYQSFEVTSDSSQNLKVALLTKIVKVSLGE</sequence>
<dbReference type="PANTHER" id="PTHR46630">
    <property type="entry name" value="TETRATRICOPEPTIDE REPEAT PROTEIN 29"/>
    <property type="match status" value="1"/>
</dbReference>
<keyword evidence="6" id="KW-0812">Transmembrane</keyword>
<name>A0A923PIY8_9BACT</name>
<reference evidence="7" key="1">
    <citation type="submission" date="2020-08" db="EMBL/GenBank/DDBJ databases">
        <title>Lewinella bacteria from marine environments.</title>
        <authorList>
            <person name="Zhong Y."/>
        </authorList>
    </citation>
    <scope>NUCLEOTIDE SEQUENCE</scope>
    <source>
        <strain evidence="7">KCTC 42187</strain>
    </source>
</reference>
<dbReference type="AlphaFoldDB" id="A0A923PIY8"/>
<comment type="subcellular location">
    <subcellularLocation>
        <location evidence="1">Cytoplasm</location>
    </subcellularLocation>
</comment>
<dbReference type="Pfam" id="PF13412">
    <property type="entry name" value="HTH_24"/>
    <property type="match status" value="1"/>
</dbReference>
<keyword evidence="8" id="KW-1185">Reference proteome</keyword>